<dbReference type="InterPro" id="IPR029063">
    <property type="entry name" value="SAM-dependent_MTases_sf"/>
</dbReference>
<organism evidence="1 2">
    <name type="scientific">Lasallia pustulata</name>
    <dbReference type="NCBI Taxonomy" id="136370"/>
    <lineage>
        <taxon>Eukaryota</taxon>
        <taxon>Fungi</taxon>
        <taxon>Dikarya</taxon>
        <taxon>Ascomycota</taxon>
        <taxon>Pezizomycotina</taxon>
        <taxon>Lecanoromycetes</taxon>
        <taxon>OSLEUM clade</taxon>
        <taxon>Umbilicariomycetidae</taxon>
        <taxon>Umbilicariales</taxon>
        <taxon>Umbilicariaceae</taxon>
        <taxon>Lasallia</taxon>
    </lineage>
</organism>
<proteinExistence type="predicted"/>
<dbReference type="Proteomes" id="UP000192927">
    <property type="component" value="Unassembled WGS sequence"/>
</dbReference>
<dbReference type="GO" id="GO:0032259">
    <property type="term" value="P:methylation"/>
    <property type="evidence" value="ECO:0007669"/>
    <property type="project" value="UniProtKB-KW"/>
</dbReference>
<sequence>MALDWELDSLAALPGLLKVGSVHQSGMIDAVIACDCIYNEALVDPFVRTCTELCRLSEAASSGKPTLCIVAQQLRSPTVFHCWLSEFQKAFNVWRVPDELLTEDLKENSGFVMHVGLLHGM</sequence>
<dbReference type="EMBL" id="FWEW01003741">
    <property type="protein sequence ID" value="SLM40800.1"/>
    <property type="molecule type" value="Genomic_DNA"/>
</dbReference>
<accession>A0A1W5DCU7</accession>
<evidence type="ECO:0000313" key="2">
    <source>
        <dbReference type="Proteomes" id="UP000192927"/>
    </source>
</evidence>
<dbReference type="Gene3D" id="3.40.50.150">
    <property type="entry name" value="Vaccinia Virus protein VP39"/>
    <property type="match status" value="1"/>
</dbReference>
<evidence type="ECO:0000313" key="1">
    <source>
        <dbReference type="EMBL" id="SLM40800.1"/>
    </source>
</evidence>
<keyword evidence="1" id="KW-0489">Methyltransferase</keyword>
<dbReference type="AlphaFoldDB" id="A0A1W5DCU7"/>
<keyword evidence="2" id="KW-1185">Reference proteome</keyword>
<keyword evidence="1" id="KW-0808">Transferase</keyword>
<reference evidence="2" key="1">
    <citation type="submission" date="2017-03" db="EMBL/GenBank/DDBJ databases">
        <authorList>
            <person name="Sharma R."/>
            <person name="Thines M."/>
        </authorList>
    </citation>
    <scope>NUCLEOTIDE SEQUENCE [LARGE SCALE GENOMIC DNA]</scope>
</reference>
<protein>
    <submittedName>
        <fullName evidence="1">S-adenosyl-L-methionine-dependent methyltransferase-like</fullName>
    </submittedName>
</protein>
<name>A0A1W5DCU7_9LECA</name>
<dbReference type="GO" id="GO:0008168">
    <property type="term" value="F:methyltransferase activity"/>
    <property type="evidence" value="ECO:0007669"/>
    <property type="project" value="UniProtKB-KW"/>
</dbReference>